<organism evidence="5 6">
    <name type="scientific">Labrus bergylta</name>
    <name type="common">ballan wrasse</name>
    <dbReference type="NCBI Taxonomy" id="56723"/>
    <lineage>
        <taxon>Eukaryota</taxon>
        <taxon>Metazoa</taxon>
        <taxon>Chordata</taxon>
        <taxon>Craniata</taxon>
        <taxon>Vertebrata</taxon>
        <taxon>Euteleostomi</taxon>
        <taxon>Actinopterygii</taxon>
        <taxon>Neopterygii</taxon>
        <taxon>Teleostei</taxon>
        <taxon>Neoteleostei</taxon>
        <taxon>Acanthomorphata</taxon>
        <taxon>Eupercaria</taxon>
        <taxon>Labriformes</taxon>
        <taxon>Labridae</taxon>
        <taxon>Labrus</taxon>
    </lineage>
</organism>
<dbReference type="PANTHER" id="PTHR10334">
    <property type="entry name" value="CYSTEINE-RICH SECRETORY PROTEIN-RELATED"/>
    <property type="match status" value="1"/>
</dbReference>
<dbReference type="Gene3D" id="1.10.10.740">
    <property type="entry name" value="Crisp domain"/>
    <property type="match status" value="1"/>
</dbReference>
<evidence type="ECO:0000313" key="5">
    <source>
        <dbReference type="Ensembl" id="ENSLBEP00000028192.1"/>
    </source>
</evidence>
<sequence>MFYIFKYFLTFYKANQYLYIVFLELCAVLKPYGHFTNPGVTGEDQQEILDKHNDLRRAVTPTASNMLKMTWNNEAAVTAQKWAKTCPMQHSSYLFRKINATSCGENLFMSSHNLTWSKVIDSWYSEVKDWEFGSGAINDGVVGHFTQVVWYRSHELGCGLAYCPDSRFKYFYVCHYCPAGNYDLARPYKTGKSCAECPDNCDNGLCTNPCPHNDRFVNCRVFKVYCEVFNIVKEYCGATCKCKTEIV</sequence>
<dbReference type="SMART" id="SM00198">
    <property type="entry name" value="SCP"/>
    <property type="match status" value="1"/>
</dbReference>
<dbReference type="InterPro" id="IPR003582">
    <property type="entry name" value="ShKT_dom"/>
</dbReference>
<protein>
    <submittedName>
        <fullName evidence="5">Serotriflin-like</fullName>
    </submittedName>
</protein>
<dbReference type="AlphaFoldDB" id="A0A3Q3G5W2"/>
<dbReference type="GeneTree" id="ENSGT00940000156439"/>
<dbReference type="InterPro" id="IPR034117">
    <property type="entry name" value="SCP_CRISP"/>
</dbReference>
<dbReference type="InterPro" id="IPR014044">
    <property type="entry name" value="CAP_dom"/>
</dbReference>
<dbReference type="Ensembl" id="ENSLBET00000029529.1">
    <property type="protein sequence ID" value="ENSLBEP00000028192.1"/>
    <property type="gene ID" value="ENSLBEG00000021361.1"/>
</dbReference>
<dbReference type="FunFam" id="3.40.33.10:FF:000005">
    <property type="entry name" value="Cysteine-rich secretory protein 2"/>
    <property type="match status" value="1"/>
</dbReference>
<dbReference type="InterPro" id="IPR035940">
    <property type="entry name" value="CAP_sf"/>
</dbReference>
<dbReference type="PROSITE" id="PS01009">
    <property type="entry name" value="CRISP_1"/>
    <property type="match status" value="1"/>
</dbReference>
<dbReference type="InParanoid" id="A0A3Q3G5W2"/>
<evidence type="ECO:0000256" key="1">
    <source>
        <dbReference type="ARBA" id="ARBA00009923"/>
    </source>
</evidence>
<evidence type="ECO:0000259" key="4">
    <source>
        <dbReference type="PROSITE" id="PS51670"/>
    </source>
</evidence>
<dbReference type="SUPFAM" id="SSF55797">
    <property type="entry name" value="PR-1-like"/>
    <property type="match status" value="1"/>
</dbReference>
<dbReference type="InterPro" id="IPR013871">
    <property type="entry name" value="Cysteine_rich_secretory"/>
</dbReference>
<keyword evidence="2" id="KW-1015">Disulfide bond</keyword>
<keyword evidence="6" id="KW-1185">Reference proteome</keyword>
<dbReference type="InterPro" id="IPR018244">
    <property type="entry name" value="Allrgn_V5/Tpx1_CS"/>
</dbReference>
<reference evidence="5" key="2">
    <citation type="submission" date="2025-09" db="UniProtKB">
        <authorList>
            <consortium name="Ensembl"/>
        </authorList>
    </citation>
    <scope>IDENTIFICATION</scope>
</reference>
<comment type="similarity">
    <text evidence="1">Belongs to the CRISP family.</text>
</comment>
<dbReference type="Gene3D" id="3.40.33.10">
    <property type="entry name" value="CAP"/>
    <property type="match status" value="1"/>
</dbReference>
<dbReference type="InterPro" id="IPR042076">
    <property type="entry name" value="Crisp-like_dom"/>
</dbReference>
<dbReference type="Pfam" id="PF00188">
    <property type="entry name" value="CAP"/>
    <property type="match status" value="1"/>
</dbReference>
<reference evidence="5" key="1">
    <citation type="submission" date="2025-08" db="UniProtKB">
        <authorList>
            <consortium name="Ensembl"/>
        </authorList>
    </citation>
    <scope>IDENTIFICATION</scope>
</reference>
<evidence type="ECO:0000313" key="6">
    <source>
        <dbReference type="Proteomes" id="UP000261660"/>
    </source>
</evidence>
<dbReference type="InterPro" id="IPR001283">
    <property type="entry name" value="CRISP-related"/>
</dbReference>
<dbReference type="CDD" id="cd05383">
    <property type="entry name" value="CAP_CRISP"/>
    <property type="match status" value="1"/>
</dbReference>
<accession>A0A3Q3G5W2</accession>
<dbReference type="STRING" id="56723.ENSLBEP00000028192"/>
<name>A0A3Q3G5W2_9LABR</name>
<dbReference type="PROSITE" id="PS01010">
    <property type="entry name" value="CRISP_2"/>
    <property type="match status" value="1"/>
</dbReference>
<dbReference type="PRINTS" id="PR00837">
    <property type="entry name" value="V5TPXLIKE"/>
</dbReference>
<feature type="domain" description="ShKT" evidence="4">
    <location>
        <begin position="210"/>
        <end position="242"/>
    </location>
</feature>
<dbReference type="Pfam" id="PF08562">
    <property type="entry name" value="Crisp"/>
    <property type="match status" value="1"/>
</dbReference>
<evidence type="ECO:0000256" key="3">
    <source>
        <dbReference type="PROSITE-ProRule" id="PRU01005"/>
    </source>
</evidence>
<proteinExistence type="inferred from homology"/>
<dbReference type="Proteomes" id="UP000261660">
    <property type="component" value="Unplaced"/>
</dbReference>
<evidence type="ECO:0000256" key="2">
    <source>
        <dbReference type="ARBA" id="ARBA00023157"/>
    </source>
</evidence>
<dbReference type="PROSITE" id="PS51670">
    <property type="entry name" value="SHKT"/>
    <property type="match status" value="1"/>
</dbReference>
<comment type="caution">
    <text evidence="3">Lacks conserved residue(s) required for the propagation of feature annotation.</text>
</comment>
<dbReference type="GO" id="GO:0005576">
    <property type="term" value="C:extracellular region"/>
    <property type="evidence" value="ECO:0007669"/>
    <property type="project" value="InterPro"/>
</dbReference>
<dbReference type="SUPFAM" id="SSF57546">
    <property type="entry name" value="Crisp domain-like"/>
    <property type="match status" value="1"/>
</dbReference>